<dbReference type="SUPFAM" id="SSF53335">
    <property type="entry name" value="S-adenosyl-L-methionine-dependent methyltransferases"/>
    <property type="match status" value="1"/>
</dbReference>
<feature type="region of interest" description="Disordered" evidence="9">
    <location>
        <begin position="556"/>
        <end position="579"/>
    </location>
</feature>
<feature type="domain" description="N6 adenine-specific DNA methyltransferase N-terminal" evidence="11">
    <location>
        <begin position="19"/>
        <end position="178"/>
    </location>
</feature>
<dbReference type="Gene3D" id="1.20.1260.30">
    <property type="match status" value="1"/>
</dbReference>
<dbReference type="Pfam" id="PF12161">
    <property type="entry name" value="HsdM_N"/>
    <property type="match status" value="1"/>
</dbReference>
<proteinExistence type="inferred from homology"/>
<evidence type="ECO:0000313" key="13">
    <source>
        <dbReference type="Proteomes" id="UP000216725"/>
    </source>
</evidence>
<dbReference type="OrthoDB" id="9784823at2"/>
<protein>
    <recommendedName>
        <fullName evidence="2">site-specific DNA-methyltransferase (adenine-specific)</fullName>
        <ecNumber evidence="2">2.1.1.72</ecNumber>
    </recommendedName>
</protein>
<keyword evidence="4" id="KW-0808">Transferase</keyword>
<evidence type="ECO:0000256" key="9">
    <source>
        <dbReference type="SAM" id="MobiDB-lite"/>
    </source>
</evidence>
<evidence type="ECO:0000256" key="4">
    <source>
        <dbReference type="ARBA" id="ARBA00022679"/>
    </source>
</evidence>
<accession>A0A261ER91</accession>
<dbReference type="InterPro" id="IPR029063">
    <property type="entry name" value="SAM-dependent_MTases_sf"/>
</dbReference>
<dbReference type="InterPro" id="IPR004546">
    <property type="entry name" value="Restrct_endonuc_T1M"/>
</dbReference>
<dbReference type="Gene3D" id="3.40.50.150">
    <property type="entry name" value="Vaccinia Virus protein VP39"/>
    <property type="match status" value="1"/>
</dbReference>
<dbReference type="GO" id="GO:0003677">
    <property type="term" value="F:DNA binding"/>
    <property type="evidence" value="ECO:0007669"/>
    <property type="project" value="InterPro"/>
</dbReference>
<dbReference type="PROSITE" id="PS00092">
    <property type="entry name" value="N6_MTASE"/>
    <property type="match status" value="1"/>
</dbReference>
<dbReference type="InterPro" id="IPR002052">
    <property type="entry name" value="DNA_methylase_N6_adenine_CS"/>
</dbReference>
<dbReference type="NCBIfam" id="TIGR00497">
    <property type="entry name" value="hsdM"/>
    <property type="match status" value="1"/>
</dbReference>
<evidence type="ECO:0000256" key="5">
    <source>
        <dbReference type="ARBA" id="ARBA00022691"/>
    </source>
</evidence>
<comment type="caution">
    <text evidence="12">The sequence shown here is derived from an EMBL/GenBank/DDBJ whole genome shotgun (WGS) entry which is preliminary data.</text>
</comment>
<keyword evidence="13" id="KW-1185">Reference proteome</keyword>
<comment type="catalytic activity">
    <reaction evidence="7">
        <text>a 2'-deoxyadenosine in DNA + S-adenosyl-L-methionine = an N(6)-methyl-2'-deoxyadenosine in DNA + S-adenosyl-L-homocysteine + H(+)</text>
        <dbReference type="Rhea" id="RHEA:15197"/>
        <dbReference type="Rhea" id="RHEA-COMP:12418"/>
        <dbReference type="Rhea" id="RHEA-COMP:12419"/>
        <dbReference type="ChEBI" id="CHEBI:15378"/>
        <dbReference type="ChEBI" id="CHEBI:57856"/>
        <dbReference type="ChEBI" id="CHEBI:59789"/>
        <dbReference type="ChEBI" id="CHEBI:90615"/>
        <dbReference type="ChEBI" id="CHEBI:90616"/>
        <dbReference type="EC" id="2.1.1.72"/>
    </reaction>
</comment>
<dbReference type="EMBL" id="MWWR01000019">
    <property type="protein sequence ID" value="OZG49377.1"/>
    <property type="molecule type" value="Genomic_DNA"/>
</dbReference>
<organism evidence="12 13">
    <name type="scientific">Pseudoscardovia radai</name>
    <dbReference type="NCBI Taxonomy" id="987066"/>
    <lineage>
        <taxon>Bacteria</taxon>
        <taxon>Bacillati</taxon>
        <taxon>Actinomycetota</taxon>
        <taxon>Actinomycetes</taxon>
        <taxon>Bifidobacteriales</taxon>
        <taxon>Bifidobacteriaceae</taxon>
        <taxon>Pseudoscardovia</taxon>
    </lineage>
</organism>
<evidence type="ECO:0000256" key="8">
    <source>
        <dbReference type="SAM" id="Coils"/>
    </source>
</evidence>
<feature type="compositionally biased region" description="Polar residues" evidence="9">
    <location>
        <begin position="556"/>
        <end position="566"/>
    </location>
</feature>
<dbReference type="InterPro" id="IPR003356">
    <property type="entry name" value="DNA_methylase_A-5"/>
</dbReference>
<evidence type="ECO:0000313" key="12">
    <source>
        <dbReference type="EMBL" id="OZG49377.1"/>
    </source>
</evidence>
<feature type="domain" description="DNA methylase adenine-specific" evidence="10">
    <location>
        <begin position="189"/>
        <end position="522"/>
    </location>
</feature>
<gene>
    <name evidence="12" type="ORF">PSRA_1626</name>
</gene>
<feature type="compositionally biased region" description="Basic and acidic residues" evidence="9">
    <location>
        <begin position="569"/>
        <end position="579"/>
    </location>
</feature>
<dbReference type="PRINTS" id="PR00507">
    <property type="entry name" value="N12N6MTFRASE"/>
</dbReference>
<evidence type="ECO:0000256" key="7">
    <source>
        <dbReference type="ARBA" id="ARBA00047942"/>
    </source>
</evidence>
<keyword evidence="5" id="KW-0949">S-adenosyl-L-methionine</keyword>
<dbReference type="AlphaFoldDB" id="A0A261ER91"/>
<keyword evidence="3" id="KW-0489">Methyltransferase</keyword>
<dbReference type="PANTHER" id="PTHR42933">
    <property type="entry name" value="SLR6095 PROTEIN"/>
    <property type="match status" value="1"/>
</dbReference>
<dbReference type="Proteomes" id="UP000216725">
    <property type="component" value="Unassembled WGS sequence"/>
</dbReference>
<dbReference type="PANTHER" id="PTHR42933:SF1">
    <property type="entry name" value="SITE-SPECIFIC DNA-METHYLTRANSFERASE (ADENINE-SPECIFIC)"/>
    <property type="match status" value="1"/>
</dbReference>
<evidence type="ECO:0000256" key="2">
    <source>
        <dbReference type="ARBA" id="ARBA00011900"/>
    </source>
</evidence>
<comment type="similarity">
    <text evidence="1">Belongs to the N(4)/N(6)-methyltransferase family.</text>
</comment>
<evidence type="ECO:0000256" key="6">
    <source>
        <dbReference type="ARBA" id="ARBA00022747"/>
    </source>
</evidence>
<evidence type="ECO:0000256" key="1">
    <source>
        <dbReference type="ARBA" id="ARBA00006594"/>
    </source>
</evidence>
<name>A0A261ER91_9BIFI</name>
<dbReference type="InterPro" id="IPR051537">
    <property type="entry name" value="DNA_Adenine_Mtase"/>
</dbReference>
<dbReference type="InterPro" id="IPR022749">
    <property type="entry name" value="D12N6_MeTrfase_N"/>
</dbReference>
<evidence type="ECO:0000256" key="3">
    <source>
        <dbReference type="ARBA" id="ARBA00022603"/>
    </source>
</evidence>
<dbReference type="RefSeq" id="WP_094661422.1">
    <property type="nucleotide sequence ID" value="NZ_MWWR01000019.1"/>
</dbReference>
<feature type="coiled-coil region" evidence="8">
    <location>
        <begin position="527"/>
        <end position="554"/>
    </location>
</feature>
<evidence type="ECO:0000259" key="10">
    <source>
        <dbReference type="Pfam" id="PF02384"/>
    </source>
</evidence>
<dbReference type="GO" id="GO:0009007">
    <property type="term" value="F:site-specific DNA-methyltransferase (adenine-specific) activity"/>
    <property type="evidence" value="ECO:0007669"/>
    <property type="project" value="UniProtKB-EC"/>
</dbReference>
<dbReference type="Pfam" id="PF02384">
    <property type="entry name" value="N6_Mtase"/>
    <property type="match status" value="1"/>
</dbReference>
<evidence type="ECO:0000259" key="11">
    <source>
        <dbReference type="Pfam" id="PF12161"/>
    </source>
</evidence>
<dbReference type="EC" id="2.1.1.72" evidence="2"/>
<reference evidence="12 13" key="1">
    <citation type="journal article" date="2017" name="BMC Genomics">
        <title>Comparative genomic and phylogenomic analyses of the Bifidobacteriaceae family.</title>
        <authorList>
            <person name="Lugli G.A."/>
            <person name="Milani C."/>
            <person name="Turroni F."/>
            <person name="Duranti S."/>
            <person name="Mancabelli L."/>
            <person name="Mangifesta M."/>
            <person name="Ferrario C."/>
            <person name="Modesto M."/>
            <person name="Mattarelli P."/>
            <person name="Jiri K."/>
            <person name="van Sinderen D."/>
            <person name="Ventura M."/>
        </authorList>
    </citation>
    <scope>NUCLEOTIDE SEQUENCE [LARGE SCALE GENOMIC DNA]</scope>
    <source>
        <strain evidence="12 13">DSM 24742</strain>
    </source>
</reference>
<dbReference type="GO" id="GO:0008170">
    <property type="term" value="F:N-methyltransferase activity"/>
    <property type="evidence" value="ECO:0007669"/>
    <property type="project" value="InterPro"/>
</dbReference>
<dbReference type="GO" id="GO:0009307">
    <property type="term" value="P:DNA restriction-modification system"/>
    <property type="evidence" value="ECO:0007669"/>
    <property type="project" value="UniProtKB-KW"/>
</dbReference>
<dbReference type="GO" id="GO:0032259">
    <property type="term" value="P:methylation"/>
    <property type="evidence" value="ECO:0007669"/>
    <property type="project" value="UniProtKB-KW"/>
</dbReference>
<keyword evidence="8" id="KW-0175">Coiled coil</keyword>
<dbReference type="InterPro" id="IPR038333">
    <property type="entry name" value="T1MK-like_N_sf"/>
</dbReference>
<sequence length="579" mass="65728">MTEQNEPEHISDEQRAKNLTSQLWAMANALRGKMDASEFRDYILGFIFYRYLSAKQERFLKNSGLLTVEDDEDINDAYARDVEQEGLDEWHQALSEELGYAIDPEDTWATLVRKVKDQQVRPEDFGNIFDHFKQNAQLNADASRDFRDVFDDINLMNSSLGNSTAARTKALADLVERIDEVNFLDESGHDILGNVYEYLIAQFAGNSGKKAGEFYTPHEVSRVLAGLVTYVPEDSSDTEKAAVHAPGVDFDVYDPTCGSGSLLLTVQGELRKANNGELPADKHVHFYGQELNRTTYNLARMNLMMHDVDYQWMDLRNADTLEQDWPDGIDSNGIDHPRSFDAVVANPPYSQHWDNAESKLKDPRFKDFGKLAPKSKADYAFVEHCLYHLKPTGRMAIVLPHGVLFRGAAEGTIRRAIIDKNYLDAVIGMPSNLFYSTSIPTVVLVFRKDRTTNDILFIDASQNFEKGKNQNRLRDEDIQKVIDTYAARKDVDKYAHVATLEEIKENDYNLNIPRYVDTFEEEAPIDLDEVNRELESNAKEMERLQKELQAMIDQLVPTSAMNSDGSKQAGKEATSEAQE</sequence>
<keyword evidence="6" id="KW-0680">Restriction system</keyword>